<dbReference type="EMBL" id="JACASE010000002">
    <property type="protein sequence ID" value="KAF6495846.1"/>
    <property type="molecule type" value="Genomic_DNA"/>
</dbReference>
<evidence type="ECO:0000313" key="2">
    <source>
        <dbReference type="Proteomes" id="UP000593571"/>
    </source>
</evidence>
<evidence type="ECO:0000313" key="1">
    <source>
        <dbReference type="EMBL" id="KAF6495846.1"/>
    </source>
</evidence>
<reference evidence="1 2" key="1">
    <citation type="journal article" date="2020" name="Nature">
        <title>Six reference-quality genomes reveal evolution of bat adaptations.</title>
        <authorList>
            <person name="Jebb D."/>
            <person name="Huang Z."/>
            <person name="Pippel M."/>
            <person name="Hughes G.M."/>
            <person name="Lavrichenko K."/>
            <person name="Devanna P."/>
            <person name="Winkler S."/>
            <person name="Jermiin L.S."/>
            <person name="Skirmuntt E.C."/>
            <person name="Katzourakis A."/>
            <person name="Burkitt-Gray L."/>
            <person name="Ray D.A."/>
            <person name="Sullivan K.A.M."/>
            <person name="Roscito J.G."/>
            <person name="Kirilenko B.M."/>
            <person name="Davalos L.M."/>
            <person name="Corthals A.P."/>
            <person name="Power M.L."/>
            <person name="Jones G."/>
            <person name="Ransome R.D."/>
            <person name="Dechmann D.K.N."/>
            <person name="Locatelli A.G."/>
            <person name="Puechmaille S.J."/>
            <person name="Fedrigo O."/>
            <person name="Jarvis E.D."/>
            <person name="Hiller M."/>
            <person name="Vernes S.C."/>
            <person name="Myers E.W."/>
            <person name="Teeling E.C."/>
        </authorList>
    </citation>
    <scope>NUCLEOTIDE SEQUENCE [LARGE SCALE GENOMIC DNA]</scope>
    <source>
        <strain evidence="1">MRouAeg1</strain>
        <tissue evidence="1">Muscle</tissue>
    </source>
</reference>
<dbReference type="AlphaFoldDB" id="A0A7J8JG20"/>
<keyword evidence="2" id="KW-1185">Reference proteome</keyword>
<gene>
    <name evidence="1" type="ORF">HJG63_010181</name>
</gene>
<protein>
    <submittedName>
        <fullName evidence="1">Uncharacterized protein</fullName>
    </submittedName>
</protein>
<dbReference type="Proteomes" id="UP000593571">
    <property type="component" value="Unassembled WGS sequence"/>
</dbReference>
<comment type="caution">
    <text evidence="1">The sequence shown here is derived from an EMBL/GenBank/DDBJ whole genome shotgun (WGS) entry which is preliminary data.</text>
</comment>
<name>A0A7J8JG20_ROUAE</name>
<proteinExistence type="predicted"/>
<sequence>MPLSTQLFLSILHPKRKLSFPFVSTLSLELPLSHQLSLLLLISSPSSGFQKVTLPTPWISSDLRQSYLNHCRTPHCPVTAPLKPFPAMFLSWHSPAQHHPVIFHNLERSSPSVQAQHTASWRSTSFQPHLPPLTLYTQAIPYCWLHCA</sequence>
<accession>A0A7J8JG20</accession>
<organism evidence="1 2">
    <name type="scientific">Rousettus aegyptiacus</name>
    <name type="common">Egyptian fruit bat</name>
    <name type="synonym">Pteropus aegyptiacus</name>
    <dbReference type="NCBI Taxonomy" id="9407"/>
    <lineage>
        <taxon>Eukaryota</taxon>
        <taxon>Metazoa</taxon>
        <taxon>Chordata</taxon>
        <taxon>Craniata</taxon>
        <taxon>Vertebrata</taxon>
        <taxon>Euteleostomi</taxon>
        <taxon>Mammalia</taxon>
        <taxon>Eutheria</taxon>
        <taxon>Laurasiatheria</taxon>
        <taxon>Chiroptera</taxon>
        <taxon>Yinpterochiroptera</taxon>
        <taxon>Pteropodoidea</taxon>
        <taxon>Pteropodidae</taxon>
        <taxon>Rousettinae</taxon>
        <taxon>Rousettus</taxon>
    </lineage>
</organism>